<feature type="domain" description="HTH cro/C1-type" evidence="1">
    <location>
        <begin position="67"/>
        <end position="102"/>
    </location>
</feature>
<proteinExistence type="predicted"/>
<dbReference type="InterPro" id="IPR001387">
    <property type="entry name" value="Cro/C1-type_HTH"/>
</dbReference>
<evidence type="ECO:0000313" key="3">
    <source>
        <dbReference type="Proteomes" id="UP000656042"/>
    </source>
</evidence>
<dbReference type="EMBL" id="BMMX01000017">
    <property type="protein sequence ID" value="GGL00185.1"/>
    <property type="molecule type" value="Genomic_DNA"/>
</dbReference>
<dbReference type="Gene3D" id="1.10.260.40">
    <property type="entry name" value="lambda repressor-like DNA-binding domains"/>
    <property type="match status" value="1"/>
</dbReference>
<evidence type="ECO:0000313" key="2">
    <source>
        <dbReference type="EMBL" id="GGL00185.1"/>
    </source>
</evidence>
<dbReference type="Proteomes" id="UP000656042">
    <property type="component" value="Unassembled WGS sequence"/>
</dbReference>
<accession>A0A8J3C2E3</accession>
<dbReference type="AlphaFoldDB" id="A0A8J3C2E3"/>
<evidence type="ECO:0000259" key="1">
    <source>
        <dbReference type="PROSITE" id="PS50943"/>
    </source>
</evidence>
<dbReference type="PROSITE" id="PS50943">
    <property type="entry name" value="HTH_CROC1"/>
    <property type="match status" value="1"/>
</dbReference>
<sequence>MDEKAHEPADSLATKINRLFATIRPRPEEIRRGRHGREYFNSEVADRINGPGEVADRIRRAVGEVTISGAYIGELRQGKVTDPRLSHLKALAIAFGVPVGYLVEDVDPGSAAEVTRDLERLDQLRRVGAQQVLLRDVLAGTGLSDRSQAAMTAIFEQLLEVEGIVGDQRPGPGSQP</sequence>
<dbReference type="GO" id="GO:0003677">
    <property type="term" value="F:DNA binding"/>
    <property type="evidence" value="ECO:0007669"/>
    <property type="project" value="InterPro"/>
</dbReference>
<gene>
    <name evidence="2" type="ORF">GCM10012284_38280</name>
</gene>
<dbReference type="RefSeq" id="WP_189080607.1">
    <property type="nucleotide sequence ID" value="NZ_BMMX01000017.1"/>
</dbReference>
<name>A0A8J3C2E3_9ACTN</name>
<comment type="caution">
    <text evidence="2">The sequence shown here is derived from an EMBL/GenBank/DDBJ whole genome shotgun (WGS) entry which is preliminary data.</text>
</comment>
<dbReference type="InterPro" id="IPR010982">
    <property type="entry name" value="Lambda_DNA-bd_dom_sf"/>
</dbReference>
<organism evidence="2 3">
    <name type="scientific">Mangrovihabitans endophyticus</name>
    <dbReference type="NCBI Taxonomy" id="1751298"/>
    <lineage>
        <taxon>Bacteria</taxon>
        <taxon>Bacillati</taxon>
        <taxon>Actinomycetota</taxon>
        <taxon>Actinomycetes</taxon>
        <taxon>Micromonosporales</taxon>
        <taxon>Micromonosporaceae</taxon>
        <taxon>Mangrovihabitans</taxon>
    </lineage>
</organism>
<reference evidence="2" key="1">
    <citation type="journal article" date="2014" name="Int. J. Syst. Evol. Microbiol.">
        <title>Complete genome sequence of Corynebacterium casei LMG S-19264T (=DSM 44701T), isolated from a smear-ripened cheese.</title>
        <authorList>
            <consortium name="US DOE Joint Genome Institute (JGI-PGF)"/>
            <person name="Walter F."/>
            <person name="Albersmeier A."/>
            <person name="Kalinowski J."/>
            <person name="Ruckert C."/>
        </authorList>
    </citation>
    <scope>NUCLEOTIDE SEQUENCE</scope>
    <source>
        <strain evidence="2">CGMCC 4.7299</strain>
    </source>
</reference>
<protein>
    <recommendedName>
        <fullName evidence="1">HTH cro/C1-type domain-containing protein</fullName>
    </recommendedName>
</protein>
<reference evidence="2" key="2">
    <citation type="submission" date="2020-09" db="EMBL/GenBank/DDBJ databases">
        <authorList>
            <person name="Sun Q."/>
            <person name="Zhou Y."/>
        </authorList>
    </citation>
    <scope>NUCLEOTIDE SEQUENCE</scope>
    <source>
        <strain evidence="2">CGMCC 4.7299</strain>
    </source>
</reference>
<keyword evidence="3" id="KW-1185">Reference proteome</keyword>